<proteinExistence type="predicted"/>
<keyword evidence="2" id="KW-1185">Reference proteome</keyword>
<name>A0AAD9Z934_9LECA</name>
<protein>
    <submittedName>
        <fullName evidence="1">Uncharacterized protein</fullName>
    </submittedName>
</protein>
<gene>
    <name evidence="1" type="ORF">OEA41_003797</name>
</gene>
<dbReference type="Proteomes" id="UP001276659">
    <property type="component" value="Unassembled WGS sequence"/>
</dbReference>
<dbReference type="AlphaFoldDB" id="A0AAD9Z934"/>
<accession>A0AAD9Z934</accession>
<evidence type="ECO:0000313" key="2">
    <source>
        <dbReference type="Proteomes" id="UP001276659"/>
    </source>
</evidence>
<organism evidence="1 2">
    <name type="scientific">Lepraria neglecta</name>
    <dbReference type="NCBI Taxonomy" id="209136"/>
    <lineage>
        <taxon>Eukaryota</taxon>
        <taxon>Fungi</taxon>
        <taxon>Dikarya</taxon>
        <taxon>Ascomycota</taxon>
        <taxon>Pezizomycotina</taxon>
        <taxon>Lecanoromycetes</taxon>
        <taxon>OSLEUM clade</taxon>
        <taxon>Lecanoromycetidae</taxon>
        <taxon>Lecanorales</taxon>
        <taxon>Lecanorineae</taxon>
        <taxon>Stereocaulaceae</taxon>
        <taxon>Lepraria</taxon>
    </lineage>
</organism>
<reference evidence="1" key="1">
    <citation type="submission" date="2022-11" db="EMBL/GenBank/DDBJ databases">
        <title>Chromosomal genome sequence assembly and mating type (MAT) locus characterization of the leprose asexual lichenized fungus Lepraria neglecta (Nyl.) Erichsen.</title>
        <authorList>
            <person name="Allen J.L."/>
            <person name="Pfeffer B."/>
        </authorList>
    </citation>
    <scope>NUCLEOTIDE SEQUENCE</scope>
    <source>
        <strain evidence="1">Allen 5258</strain>
    </source>
</reference>
<sequence length="314" mass="34603">MDFKRHNPADPVQDITDHHFWDVDFRFLTNEVSSNGLIFSCESAKKGDEPLSISDLAAQECRPNVWLSTDGLVKSFYSTIMTDLGQTAPGPNTLLNETALEFYTHNFTDMFTHIANAIPGPGIQSYADGKDQTGSLGTTSSVVFTKYLCQVPQQKSTGMLLVSILVADLVFIQMLWKVFNFITTAVLIRKKPKDLLCRITHLVSDVVSGRAYNSVVYVLRTTTARRGLVAILGVQTRKPSKIIRRMNIMGPCSALGAMAPTIFSKLDPQTTTSEMQSNLDTDPSARQSVLGAATAGIPRRRAMARRWGNPGLRL</sequence>
<dbReference type="EMBL" id="JASNWA010000008">
    <property type="protein sequence ID" value="KAK3171713.1"/>
    <property type="molecule type" value="Genomic_DNA"/>
</dbReference>
<comment type="caution">
    <text evidence="1">The sequence shown here is derived from an EMBL/GenBank/DDBJ whole genome shotgun (WGS) entry which is preliminary data.</text>
</comment>
<evidence type="ECO:0000313" key="1">
    <source>
        <dbReference type="EMBL" id="KAK3171713.1"/>
    </source>
</evidence>